<dbReference type="GeneID" id="20643302"/>
<sequence>MAKGLFGRAVAQYPALFRSDNRRVNLNKARDWCNKRDTTRVKLADSKQLKYGSSIRGARQQFVVKALHGRGRKLEAQWQWLYPQLLSEFERLRRAGVKFSIRLVVDMATVLIEDSTPFKEMISERRIQDFMERFNIVYRRLKGNKQVSEEKQLQIGISIATHLGKLKRQFDDKIIDPNQIYNMDESHFVIDLDDGKTLDFQGSEEVKYRKIVSGNYFGVLAGRYHDVCALKRRFQRQDTMSDADLQES</sequence>
<dbReference type="RefSeq" id="XP_009518429.1">
    <property type="nucleotide sequence ID" value="XM_009520134.1"/>
</dbReference>
<protein>
    <submittedName>
        <fullName evidence="1">Uncharacterized protein</fullName>
    </submittedName>
</protein>
<dbReference type="Proteomes" id="UP000002640">
    <property type="component" value="Unassembled WGS sequence"/>
</dbReference>
<accession>G4YUX5</accession>
<keyword evidence="2" id="KW-1185">Reference proteome</keyword>
<dbReference type="InParanoid" id="G4YUX5"/>
<dbReference type="EMBL" id="JH159152">
    <property type="protein sequence ID" value="EGZ23141.1"/>
    <property type="molecule type" value="Genomic_DNA"/>
</dbReference>
<name>G4YUX5_PHYSP</name>
<organism evidence="1 2">
    <name type="scientific">Phytophthora sojae (strain P6497)</name>
    <name type="common">Soybean stem and root rot agent</name>
    <name type="synonym">Phytophthora megasperma f. sp. glycines</name>
    <dbReference type="NCBI Taxonomy" id="1094619"/>
    <lineage>
        <taxon>Eukaryota</taxon>
        <taxon>Sar</taxon>
        <taxon>Stramenopiles</taxon>
        <taxon>Oomycota</taxon>
        <taxon>Peronosporomycetes</taxon>
        <taxon>Peronosporales</taxon>
        <taxon>Peronosporaceae</taxon>
        <taxon>Phytophthora</taxon>
    </lineage>
</organism>
<evidence type="ECO:0000313" key="1">
    <source>
        <dbReference type="EMBL" id="EGZ23141.1"/>
    </source>
</evidence>
<dbReference type="SMR" id="G4YUX5"/>
<dbReference type="AlphaFoldDB" id="G4YUX5"/>
<reference evidence="1 2" key="1">
    <citation type="journal article" date="2006" name="Science">
        <title>Phytophthora genome sequences uncover evolutionary origins and mechanisms of pathogenesis.</title>
        <authorList>
            <person name="Tyler B.M."/>
            <person name="Tripathy S."/>
            <person name="Zhang X."/>
            <person name="Dehal P."/>
            <person name="Jiang R.H."/>
            <person name="Aerts A."/>
            <person name="Arredondo F.D."/>
            <person name="Baxter L."/>
            <person name="Bensasson D."/>
            <person name="Beynon J.L."/>
            <person name="Chapman J."/>
            <person name="Damasceno C.M."/>
            <person name="Dorrance A.E."/>
            <person name="Dou D."/>
            <person name="Dickerman A.W."/>
            <person name="Dubchak I.L."/>
            <person name="Garbelotto M."/>
            <person name="Gijzen M."/>
            <person name="Gordon S.G."/>
            <person name="Govers F."/>
            <person name="Grunwald N.J."/>
            <person name="Huang W."/>
            <person name="Ivors K.L."/>
            <person name="Jones R.W."/>
            <person name="Kamoun S."/>
            <person name="Krampis K."/>
            <person name="Lamour K.H."/>
            <person name="Lee M.K."/>
            <person name="McDonald W.H."/>
            <person name="Medina M."/>
            <person name="Meijer H.J."/>
            <person name="Nordberg E.K."/>
            <person name="Maclean D.J."/>
            <person name="Ospina-Giraldo M.D."/>
            <person name="Morris P.F."/>
            <person name="Phuntumart V."/>
            <person name="Putnam N.H."/>
            <person name="Rash S."/>
            <person name="Rose J.K."/>
            <person name="Sakihama Y."/>
            <person name="Salamov A.A."/>
            <person name="Savidor A."/>
            <person name="Scheuring C.F."/>
            <person name="Smith B.M."/>
            <person name="Sobral B.W."/>
            <person name="Terry A."/>
            <person name="Torto-Alalibo T.A."/>
            <person name="Win J."/>
            <person name="Xu Z."/>
            <person name="Zhang H."/>
            <person name="Grigoriev I.V."/>
            <person name="Rokhsar D.S."/>
            <person name="Boore J.L."/>
        </authorList>
    </citation>
    <scope>NUCLEOTIDE SEQUENCE [LARGE SCALE GENOMIC DNA]</scope>
    <source>
        <strain evidence="1 2">P6497</strain>
    </source>
</reference>
<proteinExistence type="predicted"/>
<gene>
    <name evidence="1" type="ORF">PHYSODRAFT_310667</name>
</gene>
<evidence type="ECO:0000313" key="2">
    <source>
        <dbReference type="Proteomes" id="UP000002640"/>
    </source>
</evidence>
<dbReference type="KEGG" id="psoj:PHYSODRAFT_310667"/>